<dbReference type="Gene3D" id="1.10.260.40">
    <property type="entry name" value="lambda repressor-like DNA-binding domains"/>
    <property type="match status" value="1"/>
</dbReference>
<reference evidence="3" key="1">
    <citation type="submission" date="2016-07" db="EMBL/GenBank/DDBJ databases">
        <authorList>
            <person name="Florea S."/>
            <person name="Webb J.S."/>
            <person name="Jaromczyk J."/>
            <person name="Schardl C.L."/>
        </authorList>
    </citation>
    <scope>NUCLEOTIDE SEQUENCE [LARGE SCALE GENOMIC DNA]</scope>
    <source>
        <strain evidence="3">CY1</strain>
    </source>
</reference>
<dbReference type="Proteomes" id="UP000190626">
    <property type="component" value="Unassembled WGS sequence"/>
</dbReference>
<proteinExistence type="predicted"/>
<dbReference type="EMBL" id="MBTG01000001">
    <property type="protein sequence ID" value="OPH61790.1"/>
    <property type="molecule type" value="Genomic_DNA"/>
</dbReference>
<gene>
    <name evidence="2" type="ORF">BC351_00690</name>
</gene>
<dbReference type="InterPro" id="IPR001387">
    <property type="entry name" value="Cro/C1-type_HTH"/>
</dbReference>
<evidence type="ECO:0000259" key="1">
    <source>
        <dbReference type="PROSITE" id="PS50943"/>
    </source>
</evidence>
<dbReference type="AlphaFoldDB" id="A0A1V4HS96"/>
<organism evidence="2 3">
    <name type="scientific">Paenibacillus ferrarius</name>
    <dbReference type="NCBI Taxonomy" id="1469647"/>
    <lineage>
        <taxon>Bacteria</taxon>
        <taxon>Bacillati</taxon>
        <taxon>Bacillota</taxon>
        <taxon>Bacilli</taxon>
        <taxon>Bacillales</taxon>
        <taxon>Paenibacillaceae</taxon>
        <taxon>Paenibacillus</taxon>
    </lineage>
</organism>
<protein>
    <recommendedName>
        <fullName evidence="1">HTH cro/C1-type domain-containing protein</fullName>
    </recommendedName>
</protein>
<dbReference type="PROSITE" id="PS50943">
    <property type="entry name" value="HTH_CROC1"/>
    <property type="match status" value="1"/>
</dbReference>
<name>A0A1V4HS96_9BACL</name>
<dbReference type="SUPFAM" id="SSF47413">
    <property type="entry name" value="lambda repressor-like DNA-binding domains"/>
    <property type="match status" value="1"/>
</dbReference>
<comment type="caution">
    <text evidence="2">The sequence shown here is derived from an EMBL/GenBank/DDBJ whole genome shotgun (WGS) entry which is preliminary data.</text>
</comment>
<dbReference type="OrthoDB" id="9926245at2"/>
<dbReference type="Pfam" id="PF13443">
    <property type="entry name" value="HTH_26"/>
    <property type="match status" value="1"/>
</dbReference>
<dbReference type="GO" id="GO:0003677">
    <property type="term" value="F:DNA binding"/>
    <property type="evidence" value="ECO:0007669"/>
    <property type="project" value="InterPro"/>
</dbReference>
<dbReference type="RefSeq" id="WP_079408789.1">
    <property type="nucleotide sequence ID" value="NZ_MBTG01000001.1"/>
</dbReference>
<feature type="domain" description="HTH cro/C1-type" evidence="1">
    <location>
        <begin position="11"/>
        <end position="67"/>
    </location>
</feature>
<evidence type="ECO:0000313" key="2">
    <source>
        <dbReference type="EMBL" id="OPH61790.1"/>
    </source>
</evidence>
<dbReference type="InterPro" id="IPR010982">
    <property type="entry name" value="Lambda_DNA-bd_dom_sf"/>
</dbReference>
<accession>A0A1V4HS96</accession>
<dbReference type="STRING" id="1469647.BC351_00690"/>
<evidence type="ECO:0000313" key="3">
    <source>
        <dbReference type="Proteomes" id="UP000190626"/>
    </source>
</evidence>
<sequence length="79" mass="9022">MQKRRIIKSNLKELLIKNGIDQKALHKLTNVREATIGEMAKDENKTFSRESINAIIKALDIKSIEELISIVEESEDKNS</sequence>
<keyword evidence="3" id="KW-1185">Reference proteome</keyword>